<accession>A0ABP8G3J3</accession>
<organism evidence="3 4">
    <name type="scientific">Mucilaginibacter gynuensis</name>
    <dbReference type="NCBI Taxonomy" id="1302236"/>
    <lineage>
        <taxon>Bacteria</taxon>
        <taxon>Pseudomonadati</taxon>
        <taxon>Bacteroidota</taxon>
        <taxon>Sphingobacteriia</taxon>
        <taxon>Sphingobacteriales</taxon>
        <taxon>Sphingobacteriaceae</taxon>
        <taxon>Mucilaginibacter</taxon>
    </lineage>
</organism>
<dbReference type="InterPro" id="IPR001031">
    <property type="entry name" value="Thioesterase"/>
</dbReference>
<proteinExistence type="inferred from homology"/>
<evidence type="ECO:0000313" key="4">
    <source>
        <dbReference type="Proteomes" id="UP001500582"/>
    </source>
</evidence>
<gene>
    <name evidence="3" type="ORF">GCM10023149_13920</name>
</gene>
<dbReference type="PANTHER" id="PTHR11487:SF0">
    <property type="entry name" value="S-ACYL FATTY ACID SYNTHASE THIOESTERASE, MEDIUM CHAIN"/>
    <property type="match status" value="1"/>
</dbReference>
<keyword evidence="3" id="KW-0378">Hydrolase</keyword>
<dbReference type="EMBL" id="BAABFT010000003">
    <property type="protein sequence ID" value="GAA4316727.1"/>
    <property type="molecule type" value="Genomic_DNA"/>
</dbReference>
<name>A0ABP8G3J3_9SPHI</name>
<dbReference type="Proteomes" id="UP001500582">
    <property type="component" value="Unassembled WGS sequence"/>
</dbReference>
<evidence type="ECO:0000313" key="3">
    <source>
        <dbReference type="EMBL" id="GAA4316727.1"/>
    </source>
</evidence>
<dbReference type="InterPro" id="IPR029058">
    <property type="entry name" value="AB_hydrolase_fold"/>
</dbReference>
<evidence type="ECO:0000259" key="2">
    <source>
        <dbReference type="Pfam" id="PF00975"/>
    </source>
</evidence>
<keyword evidence="4" id="KW-1185">Reference proteome</keyword>
<dbReference type="SUPFAM" id="SSF53474">
    <property type="entry name" value="alpha/beta-Hydrolases"/>
    <property type="match status" value="1"/>
</dbReference>
<dbReference type="GO" id="GO:0016787">
    <property type="term" value="F:hydrolase activity"/>
    <property type="evidence" value="ECO:0007669"/>
    <property type="project" value="UniProtKB-KW"/>
</dbReference>
<protein>
    <submittedName>
        <fullName evidence="3">Alpha/beta fold hydrolase</fullName>
    </submittedName>
</protein>
<dbReference type="InterPro" id="IPR012223">
    <property type="entry name" value="TEII"/>
</dbReference>
<reference evidence="4" key="1">
    <citation type="journal article" date="2019" name="Int. J. Syst. Evol. Microbiol.">
        <title>The Global Catalogue of Microorganisms (GCM) 10K type strain sequencing project: providing services to taxonomists for standard genome sequencing and annotation.</title>
        <authorList>
            <consortium name="The Broad Institute Genomics Platform"/>
            <consortium name="The Broad Institute Genome Sequencing Center for Infectious Disease"/>
            <person name="Wu L."/>
            <person name="Ma J."/>
        </authorList>
    </citation>
    <scope>NUCLEOTIDE SEQUENCE [LARGE SCALE GENOMIC DNA]</scope>
    <source>
        <strain evidence="4">JCM 17705</strain>
    </source>
</reference>
<dbReference type="RefSeq" id="WP_345210296.1">
    <property type="nucleotide sequence ID" value="NZ_BAABFT010000003.1"/>
</dbReference>
<feature type="domain" description="Thioesterase" evidence="2">
    <location>
        <begin position="7"/>
        <end position="230"/>
    </location>
</feature>
<dbReference type="Gene3D" id="3.40.50.1820">
    <property type="entry name" value="alpha/beta hydrolase"/>
    <property type="match status" value="1"/>
</dbReference>
<dbReference type="Pfam" id="PF00975">
    <property type="entry name" value="Thioesterase"/>
    <property type="match status" value="1"/>
</dbReference>
<comment type="caution">
    <text evidence="3">The sequence shown here is derived from an EMBL/GenBank/DDBJ whole genome shotgun (WGS) entry which is preliminary data.</text>
</comment>
<evidence type="ECO:0000256" key="1">
    <source>
        <dbReference type="ARBA" id="ARBA00007169"/>
    </source>
</evidence>
<comment type="similarity">
    <text evidence="1">Belongs to the thioesterase family.</text>
</comment>
<dbReference type="PANTHER" id="PTHR11487">
    <property type="entry name" value="THIOESTERASE"/>
    <property type="match status" value="1"/>
</dbReference>
<sequence>MEKKLNLLCLPFAGGSKYAYRELFTNIPSIFNVMVFEYPGRGTRINEDLCADAATIVDDLYKQALTIIHKGEYAIYGHSLGGMLAHLLALKLVENNQPLPVHIFITGTPGPSAPSRTTKKRHLLPKKEFIAEVKSLGGMPDEILASEDMLDFLEPILRNDFKLSETYNYSNKPALNIPLTVITGTDEDLEKKEILLWEKESNSGVEFIEMEGNHFFILQHQAAILQTIQNTISKLIKSPYHG</sequence>